<reference evidence="1 2" key="1">
    <citation type="submission" date="2016-10" db="EMBL/GenBank/DDBJ databases">
        <authorList>
            <person name="de Groot N.N."/>
        </authorList>
    </citation>
    <scope>NUCLEOTIDE SEQUENCE [LARGE SCALE GENOMIC DNA]</scope>
    <source>
        <strain evidence="1 2">DSM 8512</strain>
    </source>
</reference>
<name>A0A1H8KDG7_9RHOB</name>
<sequence length="80" mass="8894">MDPMTVVEQIGGGLQAVVIVGQAIANIVQYRRNNQLQDKLLDLTQTMGKENRDLLSQTNLAISANAETMREAVRELRGRK</sequence>
<organism evidence="1 2">
    <name type="scientific">Paracoccus alcaliphilus</name>
    <dbReference type="NCBI Taxonomy" id="34002"/>
    <lineage>
        <taxon>Bacteria</taxon>
        <taxon>Pseudomonadati</taxon>
        <taxon>Pseudomonadota</taxon>
        <taxon>Alphaproteobacteria</taxon>
        <taxon>Rhodobacterales</taxon>
        <taxon>Paracoccaceae</taxon>
        <taxon>Paracoccus</taxon>
    </lineage>
</organism>
<evidence type="ECO:0000313" key="2">
    <source>
        <dbReference type="Proteomes" id="UP000199054"/>
    </source>
</evidence>
<gene>
    <name evidence="1" type="ORF">SAMN04489859_102182</name>
</gene>
<dbReference type="Proteomes" id="UP000199054">
    <property type="component" value="Unassembled WGS sequence"/>
</dbReference>
<accession>A0A1H8KDG7</accession>
<evidence type="ECO:0000313" key="1">
    <source>
        <dbReference type="EMBL" id="SEN90885.1"/>
    </source>
</evidence>
<protein>
    <submittedName>
        <fullName evidence="1">Uncharacterized protein</fullName>
    </submittedName>
</protein>
<dbReference type="RefSeq" id="WP_090613763.1">
    <property type="nucleotide sequence ID" value="NZ_CP067124.1"/>
</dbReference>
<dbReference type="AlphaFoldDB" id="A0A1H8KDG7"/>
<dbReference type="STRING" id="34002.SAMN04489859_102182"/>
<keyword evidence="2" id="KW-1185">Reference proteome</keyword>
<dbReference type="EMBL" id="FODE01000021">
    <property type="protein sequence ID" value="SEN90885.1"/>
    <property type="molecule type" value="Genomic_DNA"/>
</dbReference>
<proteinExistence type="predicted"/>